<dbReference type="PROSITE" id="PS51197">
    <property type="entry name" value="HTH_RRF2_2"/>
    <property type="match status" value="1"/>
</dbReference>
<name>A0A7V5M0E8_UNCAE</name>
<dbReference type="SUPFAM" id="SSF46785">
    <property type="entry name" value="Winged helix' DNA-binding domain"/>
    <property type="match status" value="1"/>
</dbReference>
<dbReference type="Pfam" id="PF02082">
    <property type="entry name" value="Rrf2"/>
    <property type="match status" value="1"/>
</dbReference>
<dbReference type="GO" id="GO:0003700">
    <property type="term" value="F:DNA-binding transcription factor activity"/>
    <property type="evidence" value="ECO:0007669"/>
    <property type="project" value="TreeGrafter"/>
</dbReference>
<dbReference type="NCBIfam" id="TIGR00738">
    <property type="entry name" value="rrf2_super"/>
    <property type="match status" value="1"/>
</dbReference>
<comment type="caution">
    <text evidence="2">The sequence shown here is derived from an EMBL/GenBank/DDBJ whole genome shotgun (WGS) entry which is preliminary data.</text>
</comment>
<evidence type="ECO:0000256" key="1">
    <source>
        <dbReference type="ARBA" id="ARBA00023125"/>
    </source>
</evidence>
<accession>A0A7V5M0E8</accession>
<protein>
    <submittedName>
        <fullName evidence="2">RrF2 family transcriptional regulator</fullName>
    </submittedName>
</protein>
<dbReference type="GO" id="GO:0003677">
    <property type="term" value="F:DNA binding"/>
    <property type="evidence" value="ECO:0007669"/>
    <property type="project" value="UniProtKB-KW"/>
</dbReference>
<dbReference type="InterPro" id="IPR036388">
    <property type="entry name" value="WH-like_DNA-bd_sf"/>
</dbReference>
<dbReference type="InterPro" id="IPR036390">
    <property type="entry name" value="WH_DNA-bd_sf"/>
</dbReference>
<gene>
    <name evidence="2" type="ORF">ENL39_05205</name>
</gene>
<reference evidence="2" key="1">
    <citation type="journal article" date="2020" name="mSystems">
        <title>Genome- and Community-Level Interaction Insights into Carbon Utilization and Element Cycling Functions of Hydrothermarchaeota in Hydrothermal Sediment.</title>
        <authorList>
            <person name="Zhou Z."/>
            <person name="Liu Y."/>
            <person name="Xu W."/>
            <person name="Pan J."/>
            <person name="Luo Z.H."/>
            <person name="Li M."/>
        </authorList>
    </citation>
    <scope>NUCLEOTIDE SEQUENCE [LARGE SCALE GENOMIC DNA]</scope>
    <source>
        <strain evidence="2">HyVt-92</strain>
    </source>
</reference>
<dbReference type="PANTHER" id="PTHR33221">
    <property type="entry name" value="WINGED HELIX-TURN-HELIX TRANSCRIPTIONAL REGULATOR, RRF2 FAMILY"/>
    <property type="match status" value="1"/>
</dbReference>
<sequence length="149" mass="17142">MKVSTKGRYGLRAMVELAKNYGSFPLSVKSISQSQNVSFSYMEQILNRLNKARLVRSIKGVGGGFILARRPENIKIIEILSALEDTITPVFCVENPESCKKTKNCVAHLFWKKLDAKIKEVLRTTTLKDLCEWEKKRQIKRDEDFLMED</sequence>
<dbReference type="Gene3D" id="1.10.10.10">
    <property type="entry name" value="Winged helix-like DNA-binding domain superfamily/Winged helix DNA-binding domain"/>
    <property type="match status" value="1"/>
</dbReference>
<dbReference type="PANTHER" id="PTHR33221:SF5">
    <property type="entry name" value="HTH-TYPE TRANSCRIPTIONAL REGULATOR ISCR"/>
    <property type="match status" value="1"/>
</dbReference>
<keyword evidence="1" id="KW-0238">DNA-binding</keyword>
<dbReference type="InterPro" id="IPR000944">
    <property type="entry name" value="Tscrpt_reg_Rrf2"/>
</dbReference>
<dbReference type="InterPro" id="IPR030489">
    <property type="entry name" value="TR_Rrf2-type_CS"/>
</dbReference>
<dbReference type="Proteomes" id="UP000886070">
    <property type="component" value="Unassembled WGS sequence"/>
</dbReference>
<organism evidence="2">
    <name type="scientific">Aerophobetes bacterium</name>
    <dbReference type="NCBI Taxonomy" id="2030807"/>
    <lineage>
        <taxon>Bacteria</taxon>
        <taxon>Candidatus Aerophobota</taxon>
    </lineage>
</organism>
<dbReference type="AlphaFoldDB" id="A0A7V5M0E8"/>
<evidence type="ECO:0000313" key="2">
    <source>
        <dbReference type="EMBL" id="HHF98867.1"/>
    </source>
</evidence>
<dbReference type="EMBL" id="DRTT01000143">
    <property type="protein sequence ID" value="HHF98867.1"/>
    <property type="molecule type" value="Genomic_DNA"/>
</dbReference>
<dbReference type="GO" id="GO:0005829">
    <property type="term" value="C:cytosol"/>
    <property type="evidence" value="ECO:0007669"/>
    <property type="project" value="TreeGrafter"/>
</dbReference>
<proteinExistence type="predicted"/>
<dbReference type="PROSITE" id="PS01332">
    <property type="entry name" value="HTH_RRF2_1"/>
    <property type="match status" value="1"/>
</dbReference>